<keyword evidence="4" id="KW-0808">Transferase</keyword>
<dbReference type="InterPro" id="IPR043502">
    <property type="entry name" value="DNA/RNA_pol_sf"/>
</dbReference>
<dbReference type="EC" id="2.7.7.49" evidence="1"/>
<protein>
    <recommendedName>
        <fullName evidence="1">RNA-directed DNA polymerase</fullName>
        <ecNumber evidence="1">2.7.7.49</ecNumber>
    </recommendedName>
</protein>
<evidence type="ECO:0000313" key="9">
    <source>
        <dbReference type="WBParaSite" id="TMUE_2000009296.1"/>
    </source>
</evidence>
<keyword evidence="3" id="KW-0378">Hydrolase</keyword>
<dbReference type="InterPro" id="IPR041577">
    <property type="entry name" value="RT_RNaseH_2"/>
</dbReference>
<evidence type="ECO:0000313" key="8">
    <source>
        <dbReference type="Proteomes" id="UP000046395"/>
    </source>
</evidence>
<accession>A0A5S6QPN2</accession>
<dbReference type="WBParaSite" id="TMUE_2000009296.1">
    <property type="protein sequence ID" value="TMUE_2000009296.1"/>
    <property type="gene ID" value="WBGene00300562"/>
</dbReference>
<dbReference type="InterPro" id="IPR000477">
    <property type="entry name" value="RT_dom"/>
</dbReference>
<dbReference type="PANTHER" id="PTHR37984:SF5">
    <property type="entry name" value="PROTEIN NYNRIN-LIKE"/>
    <property type="match status" value="1"/>
</dbReference>
<dbReference type="Pfam" id="PF17919">
    <property type="entry name" value="RT_RNaseH_2"/>
    <property type="match status" value="1"/>
</dbReference>
<organism evidence="8 9">
    <name type="scientific">Trichuris muris</name>
    <name type="common">Mouse whipworm</name>
    <dbReference type="NCBI Taxonomy" id="70415"/>
    <lineage>
        <taxon>Eukaryota</taxon>
        <taxon>Metazoa</taxon>
        <taxon>Ecdysozoa</taxon>
        <taxon>Nematoda</taxon>
        <taxon>Enoplea</taxon>
        <taxon>Dorylaimia</taxon>
        <taxon>Trichinellida</taxon>
        <taxon>Trichuridae</taxon>
        <taxon>Trichuris</taxon>
    </lineage>
</organism>
<sequence>MLELHQYPLPTPEELFTVLNGGRLFSKLDFADAYLQVEVEDNSKELLTINTHGGLYRYNRLPFGVKSAPGIFQQIMDTMIAGLNGTVAYLDDVLVIGVKEIRYLGYIVNEHGRRPDPDKIAAIQRMPPPFNVQSLRSFLGMLSYYGVFVKQMRELRAPLDELLKKGASFIWSSECQAAFEKAKLILKSDLLLTHFDPSIPVVVAADASSNGLGAVILHRFPDVKEKPIAHASRSLLPAEKNYSQIEKEALALVFAVKKFHRMVHGRRFTLVTDHQPLLAIFGCKKGIPVHTANRLQRWATTLLGYDFVLQYRSTSNFGHVDALSRLIARQTRQEEDVVIASVESDIQRVLADAVQKLPVTCRTICEETAKDPLLKKVIKYLQQGWPKHKTPRLEQFYNRRESLAMIDGCLLSRIELLYLILCNNVYCANFIPVIQG</sequence>
<dbReference type="Proteomes" id="UP000046395">
    <property type="component" value="Unassembled WGS sequence"/>
</dbReference>
<evidence type="ECO:0000256" key="4">
    <source>
        <dbReference type="ARBA" id="ARBA00022918"/>
    </source>
</evidence>
<evidence type="ECO:0000256" key="5">
    <source>
        <dbReference type="ARBA" id="ARBA00023268"/>
    </source>
</evidence>
<dbReference type="AlphaFoldDB" id="A0A5S6QPN2"/>
<dbReference type="FunFam" id="3.30.70.270:FF:000020">
    <property type="entry name" value="Transposon Tf2-6 polyprotein-like Protein"/>
    <property type="match status" value="1"/>
</dbReference>
<dbReference type="CDD" id="cd01647">
    <property type="entry name" value="RT_LTR"/>
    <property type="match status" value="1"/>
</dbReference>
<proteinExistence type="predicted"/>
<dbReference type="Gene3D" id="3.30.70.270">
    <property type="match status" value="2"/>
</dbReference>
<reference evidence="9" key="1">
    <citation type="submission" date="2019-12" db="UniProtKB">
        <authorList>
            <consortium name="WormBaseParasite"/>
        </authorList>
    </citation>
    <scope>IDENTIFICATION</scope>
</reference>
<keyword evidence="3" id="KW-0255">Endonuclease</keyword>
<feature type="domain" description="Reverse transcriptase" evidence="6">
    <location>
        <begin position="17"/>
        <end position="97"/>
    </location>
</feature>
<dbReference type="GO" id="GO:0003964">
    <property type="term" value="F:RNA-directed DNA polymerase activity"/>
    <property type="evidence" value="ECO:0007669"/>
    <property type="project" value="UniProtKB-KW"/>
</dbReference>
<dbReference type="Pfam" id="PF00078">
    <property type="entry name" value="RVT_1"/>
    <property type="match status" value="1"/>
</dbReference>
<dbReference type="GO" id="GO:0004519">
    <property type="term" value="F:endonuclease activity"/>
    <property type="evidence" value="ECO:0007669"/>
    <property type="project" value="UniProtKB-KW"/>
</dbReference>
<dbReference type="PANTHER" id="PTHR37984">
    <property type="entry name" value="PROTEIN CBG26694"/>
    <property type="match status" value="1"/>
</dbReference>
<dbReference type="FunFam" id="3.10.20.370:FF:000001">
    <property type="entry name" value="Retrovirus-related Pol polyprotein from transposon 17.6-like protein"/>
    <property type="match status" value="1"/>
</dbReference>
<dbReference type="CDD" id="cd09274">
    <property type="entry name" value="RNase_HI_RT_Ty3"/>
    <property type="match status" value="1"/>
</dbReference>
<dbReference type="Gene3D" id="3.10.10.10">
    <property type="entry name" value="HIV Type 1 Reverse Transcriptase, subunit A, domain 1"/>
    <property type="match status" value="1"/>
</dbReference>
<dbReference type="STRING" id="70415.A0A5S6QPN2"/>
<keyword evidence="2" id="KW-0540">Nuclease</keyword>
<evidence type="ECO:0000259" key="7">
    <source>
        <dbReference type="Pfam" id="PF17919"/>
    </source>
</evidence>
<feature type="domain" description="Reverse transcriptase/retrotransposon-derived protein RNase H-like" evidence="7">
    <location>
        <begin position="171"/>
        <end position="270"/>
    </location>
</feature>
<keyword evidence="4" id="KW-0695">RNA-directed DNA polymerase</keyword>
<name>A0A5S6QPN2_TRIMR</name>
<keyword evidence="5" id="KW-0511">Multifunctional enzyme</keyword>
<evidence type="ECO:0000259" key="6">
    <source>
        <dbReference type="Pfam" id="PF00078"/>
    </source>
</evidence>
<dbReference type="InterPro" id="IPR043128">
    <property type="entry name" value="Rev_trsase/Diguanyl_cyclase"/>
</dbReference>
<dbReference type="InterPro" id="IPR050951">
    <property type="entry name" value="Retrovirus_Pol_polyprotein"/>
</dbReference>
<evidence type="ECO:0000256" key="2">
    <source>
        <dbReference type="ARBA" id="ARBA00022722"/>
    </source>
</evidence>
<evidence type="ECO:0000256" key="1">
    <source>
        <dbReference type="ARBA" id="ARBA00012493"/>
    </source>
</evidence>
<keyword evidence="8" id="KW-1185">Reference proteome</keyword>
<dbReference type="SUPFAM" id="SSF56672">
    <property type="entry name" value="DNA/RNA polymerases"/>
    <property type="match status" value="1"/>
</dbReference>
<keyword evidence="4" id="KW-0548">Nucleotidyltransferase</keyword>
<evidence type="ECO:0000256" key="3">
    <source>
        <dbReference type="ARBA" id="ARBA00022759"/>
    </source>
</evidence>